<reference evidence="1" key="1">
    <citation type="submission" date="2020-08" db="EMBL/GenBank/DDBJ databases">
        <title>Multicomponent nature underlies the extraordinary mechanical properties of spider dragline silk.</title>
        <authorList>
            <person name="Kono N."/>
            <person name="Nakamura H."/>
            <person name="Mori M."/>
            <person name="Yoshida Y."/>
            <person name="Ohtoshi R."/>
            <person name="Malay A.D."/>
            <person name="Moran D.A.P."/>
            <person name="Tomita M."/>
            <person name="Numata K."/>
            <person name="Arakawa K."/>
        </authorList>
    </citation>
    <scope>NUCLEOTIDE SEQUENCE</scope>
</reference>
<dbReference type="Proteomes" id="UP000887013">
    <property type="component" value="Unassembled WGS sequence"/>
</dbReference>
<organism evidence="1 2">
    <name type="scientific">Nephila pilipes</name>
    <name type="common">Giant wood spider</name>
    <name type="synonym">Nephila maculata</name>
    <dbReference type="NCBI Taxonomy" id="299642"/>
    <lineage>
        <taxon>Eukaryota</taxon>
        <taxon>Metazoa</taxon>
        <taxon>Ecdysozoa</taxon>
        <taxon>Arthropoda</taxon>
        <taxon>Chelicerata</taxon>
        <taxon>Arachnida</taxon>
        <taxon>Araneae</taxon>
        <taxon>Araneomorphae</taxon>
        <taxon>Entelegynae</taxon>
        <taxon>Araneoidea</taxon>
        <taxon>Nephilidae</taxon>
        <taxon>Nephila</taxon>
    </lineage>
</organism>
<name>A0A8X6R1U4_NEPPI</name>
<sequence>MCDSVMKSAVRRQTKSIYIHPPKSHFKGILAGRLRHPSGHDRKRREALGRTFVFHATKPVWEQKQKRRNLMQQVSSRKPVSLVESREFKVDKSHFARRKG</sequence>
<dbReference type="AlphaFoldDB" id="A0A8X6R1U4"/>
<evidence type="ECO:0000313" key="1">
    <source>
        <dbReference type="EMBL" id="GFU44080.1"/>
    </source>
</evidence>
<dbReference type="EMBL" id="BMAW01036457">
    <property type="protein sequence ID" value="GFU44080.1"/>
    <property type="molecule type" value="Genomic_DNA"/>
</dbReference>
<keyword evidence="2" id="KW-1185">Reference proteome</keyword>
<comment type="caution">
    <text evidence="1">The sequence shown here is derived from an EMBL/GenBank/DDBJ whole genome shotgun (WGS) entry which is preliminary data.</text>
</comment>
<gene>
    <name evidence="1" type="ORF">NPIL_101041</name>
</gene>
<accession>A0A8X6R1U4</accession>
<evidence type="ECO:0000313" key="2">
    <source>
        <dbReference type="Proteomes" id="UP000887013"/>
    </source>
</evidence>
<protein>
    <submittedName>
        <fullName evidence="1">Uncharacterized protein</fullName>
    </submittedName>
</protein>
<proteinExistence type="predicted"/>